<dbReference type="CDD" id="cd01428">
    <property type="entry name" value="ADK"/>
    <property type="match status" value="1"/>
</dbReference>
<dbReference type="KEGG" id="atq:GH723_14910"/>
<protein>
    <recommendedName>
        <fullName evidence="5 7">Adenylate kinase</fullName>
        <shortName evidence="5">AK</shortName>
        <ecNumber evidence="5 7">2.7.4.3</ecNumber>
    </recommendedName>
    <alternativeName>
        <fullName evidence="5">ATP-AMP transphosphorylase</fullName>
    </alternativeName>
    <alternativeName>
        <fullName evidence="5">ATP:AMP phosphotransferase</fullName>
    </alternativeName>
    <alternativeName>
        <fullName evidence="5">Adenylate monophosphate kinase</fullName>
    </alternativeName>
</protein>
<evidence type="ECO:0000313" key="8">
    <source>
        <dbReference type="EMBL" id="QGG96283.1"/>
    </source>
</evidence>
<gene>
    <name evidence="5" type="primary">adk</name>
    <name evidence="8" type="ORF">GH723_14910</name>
</gene>
<evidence type="ECO:0000256" key="1">
    <source>
        <dbReference type="ARBA" id="ARBA00022679"/>
    </source>
</evidence>
<dbReference type="EC" id="2.7.4.3" evidence="5 7"/>
<keyword evidence="4 5" id="KW-0418">Kinase</keyword>
<evidence type="ECO:0000256" key="4">
    <source>
        <dbReference type="ARBA" id="ARBA00022777"/>
    </source>
</evidence>
<dbReference type="EMBL" id="CP045851">
    <property type="protein sequence ID" value="QGG96283.1"/>
    <property type="molecule type" value="Genomic_DNA"/>
</dbReference>
<dbReference type="SUPFAM" id="SSF52540">
    <property type="entry name" value="P-loop containing nucleoside triphosphate hydrolases"/>
    <property type="match status" value="1"/>
</dbReference>
<keyword evidence="5" id="KW-0963">Cytoplasm</keyword>
<dbReference type="Gene3D" id="3.40.50.300">
    <property type="entry name" value="P-loop containing nucleotide triphosphate hydrolases"/>
    <property type="match status" value="1"/>
</dbReference>
<dbReference type="HAMAP" id="MF_00235">
    <property type="entry name" value="Adenylate_kinase_Adk"/>
    <property type="match status" value="1"/>
</dbReference>
<reference evidence="8 9" key="1">
    <citation type="submission" date="2019-11" db="EMBL/GenBank/DDBJ databases">
        <authorList>
            <person name="He Y."/>
        </authorList>
    </citation>
    <scope>NUCLEOTIDE SEQUENCE [LARGE SCALE GENOMIC DNA]</scope>
    <source>
        <strain evidence="8 9">SCSIO 58843</strain>
    </source>
</reference>
<evidence type="ECO:0000256" key="7">
    <source>
        <dbReference type="RuleBase" id="RU003331"/>
    </source>
</evidence>
<feature type="binding site" evidence="5">
    <location>
        <position position="168"/>
    </location>
    <ligand>
        <name>ATP</name>
        <dbReference type="ChEBI" id="CHEBI:30616"/>
    </ligand>
</feature>
<comment type="caution">
    <text evidence="5">Lacks conserved residue(s) required for the propagation of feature annotation.</text>
</comment>
<feature type="binding site" evidence="5">
    <location>
        <position position="140"/>
    </location>
    <ligand>
        <name>AMP</name>
        <dbReference type="ChEBI" id="CHEBI:456215"/>
    </ligand>
</feature>
<comment type="subcellular location">
    <subcellularLocation>
        <location evidence="5 7">Cytoplasm</location>
    </subcellularLocation>
</comment>
<dbReference type="InterPro" id="IPR000850">
    <property type="entry name" value="Adenylat/UMP-CMP_kin"/>
</dbReference>
<proteinExistence type="inferred from homology"/>
<comment type="subunit">
    <text evidence="5 7">Monomer.</text>
</comment>
<dbReference type="GO" id="GO:0004017">
    <property type="term" value="F:AMP kinase activity"/>
    <property type="evidence" value="ECO:0007669"/>
    <property type="project" value="UniProtKB-UniRule"/>
</dbReference>
<comment type="similarity">
    <text evidence="5 6">Belongs to the adenylate kinase family.</text>
</comment>
<feature type="binding site" evidence="5">
    <location>
        <position position="92"/>
    </location>
    <ligand>
        <name>AMP</name>
        <dbReference type="ChEBI" id="CHEBI:456215"/>
    </ligand>
</feature>
<accession>A0A5Q2RKC1</accession>
<dbReference type="UniPathway" id="UPA00588">
    <property type="reaction ID" value="UER00649"/>
</dbReference>
<comment type="domain">
    <text evidence="5">Consists of three domains, a large central CORE domain and two small peripheral domains, NMPbind and LID, which undergo movements during catalysis. The LID domain closes over the site of phosphoryl transfer upon ATP binding. Assembling and dissambling the active center during each catalytic cycle provides an effective means to prevent ATP hydrolysis.</text>
</comment>
<dbReference type="GO" id="GO:0005524">
    <property type="term" value="F:ATP binding"/>
    <property type="evidence" value="ECO:0007669"/>
    <property type="project" value="UniProtKB-UniRule"/>
</dbReference>
<dbReference type="Proteomes" id="UP000334019">
    <property type="component" value="Chromosome"/>
</dbReference>
<name>A0A5Q2RKC1_9ACTN</name>
<evidence type="ECO:0000256" key="6">
    <source>
        <dbReference type="RuleBase" id="RU003330"/>
    </source>
</evidence>
<evidence type="ECO:0000256" key="3">
    <source>
        <dbReference type="ARBA" id="ARBA00022741"/>
    </source>
</evidence>
<feature type="binding site" evidence="5">
    <location>
        <position position="36"/>
    </location>
    <ligand>
        <name>AMP</name>
        <dbReference type="ChEBI" id="CHEBI:456215"/>
    </ligand>
</feature>
<organism evidence="8 9">
    <name type="scientific">Actinomarinicola tropica</name>
    <dbReference type="NCBI Taxonomy" id="2789776"/>
    <lineage>
        <taxon>Bacteria</taxon>
        <taxon>Bacillati</taxon>
        <taxon>Actinomycetota</taxon>
        <taxon>Acidimicrobiia</taxon>
        <taxon>Acidimicrobiales</taxon>
        <taxon>Iamiaceae</taxon>
        <taxon>Actinomarinicola</taxon>
    </lineage>
</organism>
<feature type="binding site" evidence="5">
    <location>
        <position position="127"/>
    </location>
    <ligand>
        <name>ATP</name>
        <dbReference type="ChEBI" id="CHEBI:30616"/>
    </ligand>
</feature>
<evidence type="ECO:0000313" key="9">
    <source>
        <dbReference type="Proteomes" id="UP000334019"/>
    </source>
</evidence>
<keyword evidence="3 5" id="KW-0547">Nucleotide-binding</keyword>
<evidence type="ECO:0000256" key="2">
    <source>
        <dbReference type="ARBA" id="ARBA00022727"/>
    </source>
</evidence>
<keyword evidence="9" id="KW-1185">Reference proteome</keyword>
<feature type="binding site" evidence="5">
    <location>
        <begin position="57"/>
        <end position="59"/>
    </location>
    <ligand>
        <name>AMP</name>
        <dbReference type="ChEBI" id="CHEBI:456215"/>
    </ligand>
</feature>
<evidence type="ECO:0000256" key="5">
    <source>
        <dbReference type="HAMAP-Rule" id="MF_00235"/>
    </source>
</evidence>
<keyword evidence="2 5" id="KW-0545">Nucleotide biosynthesis</keyword>
<dbReference type="AlphaFoldDB" id="A0A5Q2RKC1"/>
<dbReference type="Pfam" id="PF00406">
    <property type="entry name" value="ADK"/>
    <property type="match status" value="1"/>
</dbReference>
<dbReference type="PANTHER" id="PTHR23359">
    <property type="entry name" value="NUCLEOTIDE KINASE"/>
    <property type="match status" value="1"/>
</dbReference>
<dbReference type="PRINTS" id="PR00094">
    <property type="entry name" value="ADENYLTKNASE"/>
</dbReference>
<keyword evidence="1 5" id="KW-0808">Transferase</keyword>
<dbReference type="GO" id="GO:0005737">
    <property type="term" value="C:cytoplasm"/>
    <property type="evidence" value="ECO:0007669"/>
    <property type="project" value="UniProtKB-SubCell"/>
</dbReference>
<dbReference type="GO" id="GO:0044209">
    <property type="term" value="P:AMP salvage"/>
    <property type="evidence" value="ECO:0007669"/>
    <property type="project" value="UniProtKB-UniRule"/>
</dbReference>
<comment type="function">
    <text evidence="5">Catalyzes the reversible transfer of the terminal phosphate group between ATP and AMP. Plays an important role in cellular energy homeostasis and in adenine nucleotide metabolism.</text>
</comment>
<keyword evidence="5 7" id="KW-0067">ATP-binding</keyword>
<dbReference type="NCBIfam" id="NF011104">
    <property type="entry name" value="PRK14531.1"/>
    <property type="match status" value="1"/>
</dbReference>
<feature type="binding site" evidence="5">
    <location>
        <begin position="10"/>
        <end position="15"/>
    </location>
    <ligand>
        <name>ATP</name>
        <dbReference type="ChEBI" id="CHEBI:30616"/>
    </ligand>
</feature>
<comment type="pathway">
    <text evidence="5">Purine metabolism; AMP biosynthesis via salvage pathway; AMP from ADP: step 1/1.</text>
</comment>
<feature type="region of interest" description="NMP" evidence="5">
    <location>
        <begin position="30"/>
        <end position="59"/>
    </location>
</feature>
<sequence length="184" mass="19835">MRVVMLGPPGSGKSTHARLLAEHLTVIHLSVGAALRDEVAKQSPLGERIEATVAAGELVDTADVLAILETRLVGATGSGGWVLDGAPRTLTQAEALDDWLDDLEAPVECVIALDVPDSEVRSRLLQRGRADDKPDVIAHRIQVWQHDGGAVLTWYETKRRLVRVDGVGDVADVARRVIAAVERF</sequence>
<comment type="catalytic activity">
    <reaction evidence="5 7">
        <text>AMP + ATP = 2 ADP</text>
        <dbReference type="Rhea" id="RHEA:12973"/>
        <dbReference type="ChEBI" id="CHEBI:30616"/>
        <dbReference type="ChEBI" id="CHEBI:456215"/>
        <dbReference type="ChEBI" id="CHEBI:456216"/>
        <dbReference type="EC" id="2.7.4.3"/>
    </reaction>
</comment>
<feature type="binding site" evidence="5">
    <location>
        <position position="129"/>
    </location>
    <ligand>
        <name>AMP</name>
        <dbReference type="ChEBI" id="CHEBI:456215"/>
    </ligand>
</feature>
<dbReference type="InterPro" id="IPR027417">
    <property type="entry name" value="P-loop_NTPase"/>
</dbReference>